<evidence type="ECO:0000256" key="1">
    <source>
        <dbReference type="SAM" id="MobiDB-lite"/>
    </source>
</evidence>
<evidence type="ECO:0000313" key="2">
    <source>
        <dbReference type="EMBL" id="MQM06072.1"/>
    </source>
</evidence>
<keyword evidence="3" id="KW-1185">Reference proteome</keyword>
<dbReference type="Proteomes" id="UP000652761">
    <property type="component" value="Unassembled WGS sequence"/>
</dbReference>
<sequence>MASKGKAVTVAGASGVTVAAAQGPRCCHYNRLRECFRIGDEYEIIDAKEGESYLVNKPGCLPLSVDYMEVELRLPFPEVAKALLNRWGVLPIQLTLNTWRIKQIRGSADVFRAHFKLSASRSSRTDLYYAKHRTDMMHIQLSGKYSNNKGWMDRLFFIPHRDGAEWGFPTVVRSAQKDSFPKLIQDEARASDSLVRAGMRNGEGYVTEFSLVRHGLSKQWIAAKLEAGSDQEANKNFAEQIPVMAHMVYEGDDVAAVVRVPSVVRVGTAVTTTLVAPSPAKGCPESTRVLEKGPEKIRLKKKATIKVVSSDALQPSFEEGEGASRPSAAMKKRPMLLDEGVEVEDQLRARKKKKLVRAAPQQSEEEIEEEVDGGQLLLLKKRKATGTAEQEAPWMPSAARPEVAQRMATELGLVVLSNGRKCPSRRAQTRAAKSELLVQRRRAPEAPSKILLAMLQRTLLEGARVMKRPLSRGRGPLHALRFRREMFPRRRLLQPWGPLLPERRRLRRRKLSWPPCPPPKMVAVVETLATTLVPTVVGVATRGAKEMALATEGHEEIADPTAETAGRAEVSNERPDAAEEAVSPEEDRRPLSAVLKGKSSELPSQAMLEAALGRLGSDASRFLPPCLFTSYLDRMARCQDLSPEKTPEHSSTAYRLGHLAEHDDDGNVDVGALVDGIANSTAVLKRLSLRAQHQSHLWEAESAFCNDLMQQHKARETELLGEVSSLKDALRTSELNVAIAREEKEAIARILADAEERAVAKYKAGPSFKEDLKQFGAHCYKVGLDVGQELGQKLATTERARAAFEAAVGECRRRTNDARLDGVRFAQFISGRMPSADDDVGPSEQAP</sequence>
<proteinExistence type="predicted"/>
<accession>A0A843W7W9</accession>
<dbReference type="AlphaFoldDB" id="A0A843W7W9"/>
<protein>
    <submittedName>
        <fullName evidence="2">Uncharacterized protein</fullName>
    </submittedName>
</protein>
<comment type="caution">
    <text evidence="2">The sequence shown here is derived from an EMBL/GenBank/DDBJ whole genome shotgun (WGS) entry which is preliminary data.</text>
</comment>
<organism evidence="2 3">
    <name type="scientific">Colocasia esculenta</name>
    <name type="common">Wild taro</name>
    <name type="synonym">Arum esculentum</name>
    <dbReference type="NCBI Taxonomy" id="4460"/>
    <lineage>
        <taxon>Eukaryota</taxon>
        <taxon>Viridiplantae</taxon>
        <taxon>Streptophyta</taxon>
        <taxon>Embryophyta</taxon>
        <taxon>Tracheophyta</taxon>
        <taxon>Spermatophyta</taxon>
        <taxon>Magnoliopsida</taxon>
        <taxon>Liliopsida</taxon>
        <taxon>Araceae</taxon>
        <taxon>Aroideae</taxon>
        <taxon>Colocasieae</taxon>
        <taxon>Colocasia</taxon>
    </lineage>
</organism>
<evidence type="ECO:0000313" key="3">
    <source>
        <dbReference type="Proteomes" id="UP000652761"/>
    </source>
</evidence>
<feature type="region of interest" description="Disordered" evidence="1">
    <location>
        <begin position="554"/>
        <end position="589"/>
    </location>
</feature>
<reference evidence="2" key="1">
    <citation type="submission" date="2017-07" db="EMBL/GenBank/DDBJ databases">
        <title>Taro Niue Genome Assembly and Annotation.</title>
        <authorList>
            <person name="Atibalentja N."/>
            <person name="Keating K."/>
            <person name="Fields C.J."/>
        </authorList>
    </citation>
    <scope>NUCLEOTIDE SEQUENCE</scope>
    <source>
        <strain evidence="2">Niue_2</strain>
        <tissue evidence="2">Leaf</tissue>
    </source>
</reference>
<gene>
    <name evidence="2" type="ORF">Taro_038891</name>
</gene>
<dbReference type="EMBL" id="NMUH01003534">
    <property type="protein sequence ID" value="MQM06072.1"/>
    <property type="molecule type" value="Genomic_DNA"/>
</dbReference>
<name>A0A843W7W9_COLES</name>